<evidence type="ECO:0000256" key="6">
    <source>
        <dbReference type="ARBA" id="ARBA00022747"/>
    </source>
</evidence>
<comment type="similarity">
    <text evidence="1">Belongs to the N(4)/N(6)-methyltransferase family.</text>
</comment>
<dbReference type="EMBL" id="CP054140">
    <property type="protein sequence ID" value="QQG65448.1"/>
    <property type="molecule type" value="Genomic_DNA"/>
</dbReference>
<dbReference type="Pfam" id="PF02384">
    <property type="entry name" value="N6_Mtase"/>
    <property type="match status" value="1"/>
</dbReference>
<dbReference type="InterPro" id="IPR022749">
    <property type="entry name" value="D12N6_MeTrfase_N"/>
</dbReference>
<dbReference type="InterPro" id="IPR038333">
    <property type="entry name" value="T1MK-like_N_sf"/>
</dbReference>
<comment type="catalytic activity">
    <reaction evidence="7">
        <text>a 2'-deoxyadenosine in DNA + S-adenosyl-L-methionine = an N(6)-methyl-2'-deoxyadenosine in DNA + S-adenosyl-L-homocysteine + H(+)</text>
        <dbReference type="Rhea" id="RHEA:15197"/>
        <dbReference type="Rhea" id="RHEA-COMP:12418"/>
        <dbReference type="Rhea" id="RHEA-COMP:12419"/>
        <dbReference type="ChEBI" id="CHEBI:15378"/>
        <dbReference type="ChEBI" id="CHEBI:57856"/>
        <dbReference type="ChEBI" id="CHEBI:59789"/>
        <dbReference type="ChEBI" id="CHEBI:90615"/>
        <dbReference type="ChEBI" id="CHEBI:90616"/>
        <dbReference type="EC" id="2.1.1.72"/>
    </reaction>
</comment>
<keyword evidence="6" id="KW-0680">Restriction system</keyword>
<dbReference type="GO" id="GO:0008170">
    <property type="term" value="F:N-methyltransferase activity"/>
    <property type="evidence" value="ECO:0007669"/>
    <property type="project" value="InterPro"/>
</dbReference>
<dbReference type="InterPro" id="IPR029063">
    <property type="entry name" value="SAM-dependent_MTases_sf"/>
</dbReference>
<evidence type="ECO:0000259" key="9">
    <source>
        <dbReference type="Pfam" id="PF12161"/>
    </source>
</evidence>
<dbReference type="Pfam" id="PF12161">
    <property type="entry name" value="HsdM_N"/>
    <property type="match status" value="1"/>
</dbReference>
<evidence type="ECO:0000256" key="1">
    <source>
        <dbReference type="ARBA" id="ARBA00006594"/>
    </source>
</evidence>
<keyword evidence="4 10" id="KW-0808">Transferase</keyword>
<dbReference type="Gene3D" id="1.20.1260.30">
    <property type="match status" value="1"/>
</dbReference>
<dbReference type="REBASE" id="469743">
    <property type="entry name" value="M.Dol6ORF5995P"/>
</dbReference>
<dbReference type="AlphaFoldDB" id="A0A7T6AQG1"/>
<dbReference type="PANTHER" id="PTHR42933">
    <property type="entry name" value="SLR6095 PROTEIN"/>
    <property type="match status" value="1"/>
</dbReference>
<dbReference type="SUPFAM" id="SSF53335">
    <property type="entry name" value="S-adenosyl-L-methionine-dependent methyltransferases"/>
    <property type="match status" value="1"/>
</dbReference>
<keyword evidence="3 10" id="KW-0489">Methyltransferase</keyword>
<name>A0A7T6AQG1_9BACT</name>
<evidence type="ECO:0000313" key="10">
    <source>
        <dbReference type="EMBL" id="QQG65448.1"/>
    </source>
</evidence>
<gene>
    <name evidence="10" type="ORF">HP555_05995</name>
</gene>
<dbReference type="Gene3D" id="3.40.50.150">
    <property type="entry name" value="Vaccinia Virus protein VP39"/>
    <property type="match status" value="1"/>
</dbReference>
<evidence type="ECO:0000256" key="5">
    <source>
        <dbReference type="ARBA" id="ARBA00022691"/>
    </source>
</evidence>
<dbReference type="KEGG" id="dog:HP555_05995"/>
<dbReference type="EC" id="2.1.1.72" evidence="2"/>
<accession>A0A7T6AQG1</accession>
<keyword evidence="5" id="KW-0949">S-adenosyl-L-methionine</keyword>
<feature type="domain" description="N6 adenine-specific DNA methyltransferase N-terminal" evidence="9">
    <location>
        <begin position="8"/>
        <end position="149"/>
    </location>
</feature>
<evidence type="ECO:0000259" key="8">
    <source>
        <dbReference type="Pfam" id="PF02384"/>
    </source>
</evidence>
<evidence type="ECO:0000256" key="3">
    <source>
        <dbReference type="ARBA" id="ARBA00022603"/>
    </source>
</evidence>
<dbReference type="GO" id="GO:0003677">
    <property type="term" value="F:DNA binding"/>
    <property type="evidence" value="ECO:0007669"/>
    <property type="project" value="InterPro"/>
</dbReference>
<dbReference type="InterPro" id="IPR051537">
    <property type="entry name" value="DNA_Adenine_Mtase"/>
</dbReference>
<evidence type="ECO:0000313" key="11">
    <source>
        <dbReference type="Proteomes" id="UP000596092"/>
    </source>
</evidence>
<evidence type="ECO:0000256" key="2">
    <source>
        <dbReference type="ARBA" id="ARBA00011900"/>
    </source>
</evidence>
<dbReference type="GO" id="GO:0032259">
    <property type="term" value="P:methylation"/>
    <property type="evidence" value="ECO:0007669"/>
    <property type="project" value="UniProtKB-KW"/>
</dbReference>
<protein>
    <recommendedName>
        <fullName evidence="2">site-specific DNA-methyltransferase (adenine-specific)</fullName>
        <ecNumber evidence="2">2.1.1.72</ecNumber>
    </recommendedName>
</protein>
<organism evidence="10 11">
    <name type="scientific">Desulfobulbus oligotrophicus</name>
    <dbReference type="NCBI Taxonomy" id="1909699"/>
    <lineage>
        <taxon>Bacteria</taxon>
        <taxon>Pseudomonadati</taxon>
        <taxon>Thermodesulfobacteriota</taxon>
        <taxon>Desulfobulbia</taxon>
        <taxon>Desulfobulbales</taxon>
        <taxon>Desulfobulbaceae</taxon>
        <taxon>Desulfobulbus</taxon>
    </lineage>
</organism>
<dbReference type="GO" id="GO:0009007">
    <property type="term" value="F:site-specific DNA-methyltransferase (adenine-specific) activity"/>
    <property type="evidence" value="ECO:0007669"/>
    <property type="project" value="UniProtKB-EC"/>
</dbReference>
<dbReference type="PRINTS" id="PR00507">
    <property type="entry name" value="N12N6MTFRASE"/>
</dbReference>
<proteinExistence type="inferred from homology"/>
<reference evidence="10 11" key="1">
    <citation type="submission" date="2020-05" db="EMBL/GenBank/DDBJ databases">
        <title>Complete genome of Desulfobulbus oligotrophicus.</title>
        <authorList>
            <person name="Podar M."/>
        </authorList>
    </citation>
    <scope>NUCLEOTIDE SEQUENCE [LARGE SCALE GENOMIC DNA]</scope>
    <source>
        <strain evidence="10 11">Prop6</strain>
    </source>
</reference>
<dbReference type="GO" id="GO:0009307">
    <property type="term" value="P:DNA restriction-modification system"/>
    <property type="evidence" value="ECO:0007669"/>
    <property type="project" value="UniProtKB-KW"/>
</dbReference>
<dbReference type="RefSeq" id="WP_199264269.1">
    <property type="nucleotide sequence ID" value="NZ_CP054140.1"/>
</dbReference>
<dbReference type="PANTHER" id="PTHR42933:SF3">
    <property type="entry name" value="TYPE I RESTRICTION ENZYME MJAVIII METHYLASE SUBUNIT"/>
    <property type="match status" value="1"/>
</dbReference>
<dbReference type="InterPro" id="IPR003356">
    <property type="entry name" value="DNA_methylase_A-5"/>
</dbReference>
<sequence>MLQNNPELKSKIDQLWNKFWSGGISNPLTAIEQITYLLFMKRLDELDQKKQADAEWIGEPYTSRFAGQWIPTEYRDRQNPEQYAIEKRTLRWSEFKHMQAEEMLQHVQTKVFPFLKDMNGTESNFTRHMKNAVFIIPKPALLVEAVKTIDEIFEIMEQDSREKGQAFQDIQGDVYEMLLSEIATAGKNGQFRTPRHIIQLMADLVRPQLGHRIGDPACGSGGFLLGAYQYIVTELAKKAGSKDVQPDEDGFVRTSVAAAFDEKRQTILQESLYGYDIDQTMVRLGLMNLMMHGIDEPNIDYKDTLSKSYNEEAEYDIIMANPPFTGSIDKGDINENLSLSTTKTELLFVENIYRLLRMGGTACVIVPQGVLFGSGRAFKTLRKLLLERCDLKAVITMPSGVFKPYAGVSTAILLFTKVWGPKDKVTQPATEHVWFYEMQADGYSLDDKRSKQEGYGDLQDIVACFHGRNPETDVEDRTITDEHKCFMVARSEIADEKNNFDLSLSRYKTDVFEEVQYDAPRVILERLLVAELGEEFVNHGRHGKHGKLLDGVESGIVRELLELKGMVG</sequence>
<evidence type="ECO:0000256" key="4">
    <source>
        <dbReference type="ARBA" id="ARBA00022679"/>
    </source>
</evidence>
<feature type="domain" description="DNA methylase adenine-specific" evidence="8">
    <location>
        <begin position="168"/>
        <end position="509"/>
    </location>
</feature>
<keyword evidence="11" id="KW-1185">Reference proteome</keyword>
<dbReference type="Proteomes" id="UP000596092">
    <property type="component" value="Chromosome"/>
</dbReference>
<evidence type="ECO:0000256" key="7">
    <source>
        <dbReference type="ARBA" id="ARBA00047942"/>
    </source>
</evidence>